<dbReference type="PANTHER" id="PTHR32166:SF81">
    <property type="entry name" value="OS06G0658400 PROTEIN"/>
    <property type="match status" value="1"/>
</dbReference>
<dbReference type="Proteomes" id="UP000245207">
    <property type="component" value="Unassembled WGS sequence"/>
</dbReference>
<organism evidence="1 2">
    <name type="scientific">Artemisia annua</name>
    <name type="common">Sweet wormwood</name>
    <dbReference type="NCBI Taxonomy" id="35608"/>
    <lineage>
        <taxon>Eukaryota</taxon>
        <taxon>Viridiplantae</taxon>
        <taxon>Streptophyta</taxon>
        <taxon>Embryophyta</taxon>
        <taxon>Tracheophyta</taxon>
        <taxon>Spermatophyta</taxon>
        <taxon>Magnoliopsida</taxon>
        <taxon>eudicotyledons</taxon>
        <taxon>Gunneridae</taxon>
        <taxon>Pentapetalae</taxon>
        <taxon>asterids</taxon>
        <taxon>campanulids</taxon>
        <taxon>Asterales</taxon>
        <taxon>Asteraceae</taxon>
        <taxon>Asteroideae</taxon>
        <taxon>Anthemideae</taxon>
        <taxon>Artemisiinae</taxon>
        <taxon>Artemisia</taxon>
    </lineage>
</organism>
<name>A0A2U1NT34_ARTAN</name>
<accession>A0A2U1NT34</accession>
<dbReference type="AlphaFoldDB" id="A0A2U1NT34"/>
<dbReference type="InterPro" id="IPR012337">
    <property type="entry name" value="RNaseH-like_sf"/>
</dbReference>
<proteinExistence type="predicted"/>
<evidence type="ECO:0000313" key="1">
    <source>
        <dbReference type="EMBL" id="PWA76683.1"/>
    </source>
</evidence>
<evidence type="ECO:0000313" key="2">
    <source>
        <dbReference type="Proteomes" id="UP000245207"/>
    </source>
</evidence>
<dbReference type="SUPFAM" id="SSF53098">
    <property type="entry name" value="Ribonuclease H-like"/>
    <property type="match status" value="1"/>
</dbReference>
<dbReference type="OrthoDB" id="1937290at2759"/>
<reference evidence="1 2" key="1">
    <citation type="journal article" date="2018" name="Mol. Plant">
        <title>The genome of Artemisia annua provides insight into the evolution of Asteraceae family and artemisinin biosynthesis.</title>
        <authorList>
            <person name="Shen Q."/>
            <person name="Zhang L."/>
            <person name="Liao Z."/>
            <person name="Wang S."/>
            <person name="Yan T."/>
            <person name="Shi P."/>
            <person name="Liu M."/>
            <person name="Fu X."/>
            <person name="Pan Q."/>
            <person name="Wang Y."/>
            <person name="Lv Z."/>
            <person name="Lu X."/>
            <person name="Zhang F."/>
            <person name="Jiang W."/>
            <person name="Ma Y."/>
            <person name="Chen M."/>
            <person name="Hao X."/>
            <person name="Li L."/>
            <person name="Tang Y."/>
            <person name="Lv G."/>
            <person name="Zhou Y."/>
            <person name="Sun X."/>
            <person name="Brodelius P.E."/>
            <person name="Rose J.K.C."/>
            <person name="Tang K."/>
        </authorList>
    </citation>
    <scope>NUCLEOTIDE SEQUENCE [LARGE SCALE GENOMIC DNA]</scope>
    <source>
        <strain evidence="2">cv. Huhao1</strain>
        <tissue evidence="1">Leaf</tissue>
    </source>
</reference>
<comment type="caution">
    <text evidence="1">The sequence shown here is derived from an EMBL/GenBank/DDBJ whole genome shotgun (WGS) entry which is preliminary data.</text>
</comment>
<dbReference type="STRING" id="35608.A0A2U1NT34"/>
<dbReference type="PANTHER" id="PTHR32166">
    <property type="entry name" value="OSJNBA0013A04.12 PROTEIN"/>
    <property type="match status" value="1"/>
</dbReference>
<keyword evidence="2" id="KW-1185">Reference proteome</keyword>
<protein>
    <recommendedName>
        <fullName evidence="3">DUF659 domain-containing protein</fullName>
    </recommendedName>
</protein>
<sequence length="204" mass="23679">MWFKSLNYKLLGRIIEGLYPKIYWTPCVVHTLSLALKNICAAKNTENTSEVYNECHWITGVYGDAMHIKNFIINHTMRLSMYKRFSSLKLLLVADTRFASTIVMLKRFKLIRRALKAMVMSEEWASYREDDQEKARFVRIRGELQMLNVGGPILEQKHLFFGHCLLEFLVSQHRHLVVKAIGALALLFTQLAFRVLGQPTCARN</sequence>
<dbReference type="EMBL" id="PKPP01002235">
    <property type="protein sequence ID" value="PWA76683.1"/>
    <property type="molecule type" value="Genomic_DNA"/>
</dbReference>
<gene>
    <name evidence="1" type="ORF">CTI12_AA231570</name>
</gene>
<evidence type="ECO:0008006" key="3">
    <source>
        <dbReference type="Google" id="ProtNLM"/>
    </source>
</evidence>